<dbReference type="Pfam" id="PF00933">
    <property type="entry name" value="Glyco_hydro_3"/>
    <property type="match status" value="1"/>
</dbReference>
<dbReference type="InterPro" id="IPR036881">
    <property type="entry name" value="Glyco_hydro_3_C_sf"/>
</dbReference>
<dbReference type="InterPro" id="IPR026891">
    <property type="entry name" value="Fn3-like"/>
</dbReference>
<evidence type="ECO:0000256" key="3">
    <source>
        <dbReference type="ARBA" id="ARBA00022801"/>
    </source>
</evidence>
<dbReference type="GO" id="GO:0008422">
    <property type="term" value="F:beta-glucosidase activity"/>
    <property type="evidence" value="ECO:0007669"/>
    <property type="project" value="UniProtKB-ARBA"/>
</dbReference>
<dbReference type="Gene3D" id="2.60.40.10">
    <property type="entry name" value="Immunoglobulins"/>
    <property type="match status" value="1"/>
</dbReference>
<dbReference type="SUPFAM" id="SSF52279">
    <property type="entry name" value="Beta-D-glucan exohydrolase, C-terminal domain"/>
    <property type="match status" value="1"/>
</dbReference>
<dbReference type="EMBL" id="CP044016">
    <property type="protein sequence ID" value="QES89517.1"/>
    <property type="molecule type" value="Genomic_DNA"/>
</dbReference>
<evidence type="ECO:0000256" key="2">
    <source>
        <dbReference type="ARBA" id="ARBA00022729"/>
    </source>
</evidence>
<proteinExistence type="inferred from homology"/>
<protein>
    <submittedName>
        <fullName evidence="5">Beta-glucosidase</fullName>
    </submittedName>
</protein>
<name>A0A5P2G2U4_9BACT</name>
<dbReference type="SUPFAM" id="SSF51445">
    <property type="entry name" value="(Trans)glycosidases"/>
    <property type="match status" value="1"/>
</dbReference>
<dbReference type="InterPro" id="IPR036962">
    <property type="entry name" value="Glyco_hydro_3_N_sf"/>
</dbReference>
<accession>A0A5P2G2U4</accession>
<dbReference type="GO" id="GO:0031222">
    <property type="term" value="P:arabinan catabolic process"/>
    <property type="evidence" value="ECO:0007669"/>
    <property type="project" value="TreeGrafter"/>
</dbReference>
<dbReference type="PRINTS" id="PR00133">
    <property type="entry name" value="GLHYDRLASE3"/>
</dbReference>
<dbReference type="Pfam" id="PF01915">
    <property type="entry name" value="Glyco_hydro_3_C"/>
    <property type="match status" value="1"/>
</dbReference>
<comment type="similarity">
    <text evidence="1">Belongs to the glycosyl hydrolase 3 family.</text>
</comment>
<dbReference type="GO" id="GO:0045493">
    <property type="term" value="P:xylan catabolic process"/>
    <property type="evidence" value="ECO:0007669"/>
    <property type="project" value="InterPro"/>
</dbReference>
<keyword evidence="3" id="KW-0378">Hydrolase</keyword>
<dbReference type="OrthoDB" id="721009at2"/>
<dbReference type="InterPro" id="IPR001764">
    <property type="entry name" value="Glyco_hydro_3_N"/>
</dbReference>
<dbReference type="Gene3D" id="3.20.20.300">
    <property type="entry name" value="Glycoside hydrolase, family 3, N-terminal domain"/>
    <property type="match status" value="1"/>
</dbReference>
<reference evidence="5 6" key="1">
    <citation type="submission" date="2019-09" db="EMBL/GenBank/DDBJ databases">
        <title>Complete genome sequence of Arachidicoccus sp. B3-10 isolated from apple orchard soil.</title>
        <authorList>
            <person name="Kim H.S."/>
            <person name="Han K.-I."/>
            <person name="Suh M.K."/>
            <person name="Lee K.C."/>
            <person name="Eom M.K."/>
            <person name="Kim J.-S."/>
            <person name="Kang S.W."/>
            <person name="Sin Y."/>
            <person name="Lee J.-S."/>
        </authorList>
    </citation>
    <scope>NUCLEOTIDE SEQUENCE [LARGE SCALE GENOMIC DNA]</scope>
    <source>
        <strain evidence="5 6">B3-10</strain>
    </source>
</reference>
<dbReference type="Proteomes" id="UP000292424">
    <property type="component" value="Chromosome"/>
</dbReference>
<feature type="domain" description="Fibronectin type III-like" evidence="4">
    <location>
        <begin position="690"/>
        <end position="759"/>
    </location>
</feature>
<dbReference type="PANTHER" id="PTHR42721:SF3">
    <property type="entry name" value="BETA-D-XYLOSIDASE 5-RELATED"/>
    <property type="match status" value="1"/>
</dbReference>
<dbReference type="Pfam" id="PF14310">
    <property type="entry name" value="Fn3-like"/>
    <property type="match status" value="1"/>
</dbReference>
<keyword evidence="6" id="KW-1185">Reference proteome</keyword>
<dbReference type="GO" id="GO:0046556">
    <property type="term" value="F:alpha-L-arabinofuranosidase activity"/>
    <property type="evidence" value="ECO:0007669"/>
    <property type="project" value="TreeGrafter"/>
</dbReference>
<dbReference type="RefSeq" id="WP_131330460.1">
    <property type="nucleotide sequence ID" value="NZ_CP044016.1"/>
</dbReference>
<gene>
    <name evidence="5" type="ORF">E0W69_012880</name>
</gene>
<organism evidence="5 6">
    <name type="scientific">Rhizosphaericola mali</name>
    <dbReference type="NCBI Taxonomy" id="2545455"/>
    <lineage>
        <taxon>Bacteria</taxon>
        <taxon>Pseudomonadati</taxon>
        <taxon>Bacteroidota</taxon>
        <taxon>Chitinophagia</taxon>
        <taxon>Chitinophagales</taxon>
        <taxon>Chitinophagaceae</taxon>
        <taxon>Rhizosphaericola</taxon>
    </lineage>
</organism>
<dbReference type="InterPro" id="IPR013783">
    <property type="entry name" value="Ig-like_fold"/>
</dbReference>
<dbReference type="InterPro" id="IPR044993">
    <property type="entry name" value="BXL"/>
</dbReference>
<dbReference type="InterPro" id="IPR002772">
    <property type="entry name" value="Glyco_hydro_3_C"/>
</dbReference>
<dbReference type="KEGG" id="arac:E0W69_012880"/>
<evidence type="ECO:0000313" key="5">
    <source>
        <dbReference type="EMBL" id="QES89517.1"/>
    </source>
</evidence>
<dbReference type="PANTHER" id="PTHR42721">
    <property type="entry name" value="SUGAR HYDROLASE-RELATED"/>
    <property type="match status" value="1"/>
</dbReference>
<evidence type="ECO:0000259" key="4">
    <source>
        <dbReference type="SMART" id="SM01217"/>
    </source>
</evidence>
<dbReference type="GO" id="GO:0009044">
    <property type="term" value="F:xylan 1,4-beta-xylosidase activity"/>
    <property type="evidence" value="ECO:0007669"/>
    <property type="project" value="InterPro"/>
</dbReference>
<sequence length="770" mass="85760">MSIIHATAQSNPPKWIDFNKNGKLDIYEDASKSISNRVENLLSQMTLNEKANQLATLYGYGAVLNDRLPTEGWKDSLWKYGIGNIDEQLTGLRKDTVYAYPYSSHAYALNIIQKWFIEETRLGIPVDFTSEGIRGLNHMKATYFPSQLAQANSFDRALIYDIGKITGKEGKVLGYTNIYSPILDVATDPRWGRVEESYGSEPYLISQLGKQQILGIQSNGIASTVKHFAAYSIPIGGRDGNVRANPQMTPRELWEIYLEPFRVAFLEARPMGVMASYNDYDGEPIIGSYYFLTEILRKAFQFSGYVVSDSEAFEYLFSKHHVAKDATEAAAMALHAGMNVRTNFDQPKEYLAAIKQAVKTGKLSEADLDKRVSEVLSVKFRLGLFDHPYIDEKAADTIVHNTAAKHIALTAAHESIVLLKNEQNILPLDIKKYKNIAIIGPNAKEIRSLLSRYGPVNSAVKTVYDGISDALPSAVNLNYTKGLDHIDEHFPQSDIQYFPLDAAEQDSINVAVNIAKKSDVIILVVGDNLETVGESKSRLSLDLPGHQNELVKEMIHCKKPIIFIHVGGRPTSYNLAADSVNAILETYYLGEYTGNAIADVIFGKYNPSGKLATPILKNVGQIPLTFPQKMSDDAGGNASEKGFLYPFGFGLSYSKFVYSNLYVTVPQNWKNDSVSVQFQVENISNVDGTEIMQIYIKDSLASLVPYTMRLREFARVNLKAGESKKIAFKLPYTAFSMYNKDLKMVVEPGQFVVMVGASSEDIRLKKVITL</sequence>
<dbReference type="FunFam" id="2.60.40.10:FF:000495">
    <property type="entry name" value="Periplasmic beta-glucosidase"/>
    <property type="match status" value="1"/>
</dbReference>
<evidence type="ECO:0000313" key="6">
    <source>
        <dbReference type="Proteomes" id="UP000292424"/>
    </source>
</evidence>
<dbReference type="InterPro" id="IPR017853">
    <property type="entry name" value="GH"/>
</dbReference>
<evidence type="ECO:0000256" key="1">
    <source>
        <dbReference type="ARBA" id="ARBA00005336"/>
    </source>
</evidence>
<dbReference type="SMART" id="SM01217">
    <property type="entry name" value="Fn3_like"/>
    <property type="match status" value="1"/>
</dbReference>
<dbReference type="Gene3D" id="3.40.50.1700">
    <property type="entry name" value="Glycoside hydrolase family 3 C-terminal domain"/>
    <property type="match status" value="1"/>
</dbReference>
<keyword evidence="2" id="KW-0732">Signal</keyword>
<dbReference type="AlphaFoldDB" id="A0A5P2G2U4"/>